<dbReference type="EMBL" id="CP012746">
    <property type="protein sequence ID" value="ALL66111.1"/>
    <property type="molecule type" value="Genomic_DNA"/>
</dbReference>
<reference evidence="1 2" key="1">
    <citation type="journal article" date="2014" name="Genome Announc.">
        <title>Draft Genome Sequence of the Haloacid-Degrading Burkholderia caribensis Strain MBA4.</title>
        <authorList>
            <person name="Pan Y."/>
            <person name="Kong K.F."/>
            <person name="Tsang J.S."/>
        </authorList>
    </citation>
    <scope>NUCLEOTIDE SEQUENCE [LARGE SCALE GENOMIC DNA]</scope>
    <source>
        <strain evidence="1 2">MBA4</strain>
    </source>
</reference>
<proteinExistence type="predicted"/>
<dbReference type="Proteomes" id="UP000019146">
    <property type="component" value="Chromosome 1"/>
</dbReference>
<evidence type="ECO:0000313" key="2">
    <source>
        <dbReference type="Proteomes" id="UP000019146"/>
    </source>
</evidence>
<dbReference type="AlphaFoldDB" id="A0A0P0RCQ7"/>
<organism evidence="1 2">
    <name type="scientific">Paraburkholderia caribensis MBA4</name>
    <dbReference type="NCBI Taxonomy" id="1323664"/>
    <lineage>
        <taxon>Bacteria</taxon>
        <taxon>Pseudomonadati</taxon>
        <taxon>Pseudomonadota</taxon>
        <taxon>Betaproteobacteria</taxon>
        <taxon>Burkholderiales</taxon>
        <taxon>Burkholderiaceae</taxon>
        <taxon>Paraburkholderia</taxon>
    </lineage>
</organism>
<accession>A0A0P0RCQ7</accession>
<protein>
    <submittedName>
        <fullName evidence="1">Uncharacterized protein</fullName>
    </submittedName>
</protein>
<name>A0A0P0RCQ7_9BURK</name>
<sequence length="50" mass="5698">MSRVPASVPPRLSFALPARIAHAWRIFPRFVYSSVFSPFLECGRVLHQAQ</sequence>
<evidence type="ECO:0000313" key="1">
    <source>
        <dbReference type="EMBL" id="ALL66111.1"/>
    </source>
</evidence>
<dbReference type="KEGG" id="bcai:K788_0003305"/>
<gene>
    <name evidence="1" type="ORF">K788_0003305</name>
</gene>